<evidence type="ECO:0000256" key="2">
    <source>
        <dbReference type="ARBA" id="ARBA00023002"/>
    </source>
</evidence>
<sequence>MEKVKLPLLNDEGYYEIRIESIGGLGANLCGKMLGELALKFLGLNSAGFSSYGSEKTGTPVKAYVRYCRKDMEIRLNSPVKRPHMLCIFHEALMQNPEIFNGCSNDTVIVINSDIAPENIINSYLKANEISGARLVCVPALSIAMETKSRINVVMLGAMAKASGFIPMECVNKICSEILGAKYPDVLENNLQGIYRGYNEAIQCNIPNYKITSNSKENGNSKGYENMLTGGVNLSTGSTITNDLSPSRQGYIPVFIKERCINCGMCDVTCPDMVFQFEKGTYKGKEMMVNKGLDYFHCKGCLRCVEICPTQALIKEKEKDYSVKPWFIPNIELKETPDCYEKTGADGYITSEAFLDEKRIEGGEV</sequence>
<dbReference type="InterPro" id="IPR019752">
    <property type="entry name" value="Pyrv/ketoisovalerate_OxRed_cat"/>
</dbReference>
<gene>
    <name evidence="6" type="ORF">H8S00_04390</name>
</gene>
<dbReference type="RefSeq" id="WP_118588728.1">
    <property type="nucleotide sequence ID" value="NZ_JACOOZ010000002.1"/>
</dbReference>
<dbReference type="Gene3D" id="3.30.70.20">
    <property type="match status" value="1"/>
</dbReference>
<organism evidence="6 7">
    <name type="scientific">Eubacterium segne</name>
    <dbReference type="NCBI Taxonomy" id="2763045"/>
    <lineage>
        <taxon>Bacteria</taxon>
        <taxon>Bacillati</taxon>
        <taxon>Bacillota</taxon>
        <taxon>Clostridia</taxon>
        <taxon>Eubacteriales</taxon>
        <taxon>Eubacteriaceae</taxon>
        <taxon>Eubacterium</taxon>
    </lineage>
</organism>
<keyword evidence="2" id="KW-0560">Oxidoreductase</keyword>
<dbReference type="PANTHER" id="PTHR43366:SF1">
    <property type="entry name" value="PYRUVATE SYNTHASE SUBUNIT PORC"/>
    <property type="match status" value="1"/>
</dbReference>
<reference evidence="6 7" key="1">
    <citation type="submission" date="2020-08" db="EMBL/GenBank/DDBJ databases">
        <title>Genome public.</title>
        <authorList>
            <person name="Liu C."/>
            <person name="Sun Q."/>
        </authorList>
    </citation>
    <scope>NUCLEOTIDE SEQUENCE [LARGE SCALE GENOMIC DNA]</scope>
    <source>
        <strain evidence="6 7">BX4</strain>
    </source>
</reference>
<keyword evidence="4" id="KW-0411">Iron-sulfur</keyword>
<evidence type="ECO:0000313" key="7">
    <source>
        <dbReference type="Proteomes" id="UP000597877"/>
    </source>
</evidence>
<dbReference type="PANTHER" id="PTHR43366">
    <property type="entry name" value="PYRUVATE SYNTHASE SUBUNIT PORC"/>
    <property type="match status" value="1"/>
</dbReference>
<dbReference type="Pfam" id="PF01558">
    <property type="entry name" value="POR"/>
    <property type="match status" value="1"/>
</dbReference>
<dbReference type="InterPro" id="IPR002869">
    <property type="entry name" value="Pyrv_flavodox_OxRed_cen"/>
</dbReference>
<protein>
    <submittedName>
        <fullName evidence="6">2-oxoacid:acceptor oxidoreductase family protein</fullName>
    </submittedName>
</protein>
<comment type="caution">
    <text evidence="6">The sequence shown here is derived from an EMBL/GenBank/DDBJ whole genome shotgun (WGS) entry which is preliminary data.</text>
</comment>
<feature type="domain" description="4Fe-4S ferredoxin-type" evidence="5">
    <location>
        <begin position="251"/>
        <end position="280"/>
    </location>
</feature>
<accession>A0ABR7F0W9</accession>
<keyword evidence="3" id="KW-0408">Iron</keyword>
<dbReference type="InterPro" id="IPR017896">
    <property type="entry name" value="4Fe4S_Fe-S-bd"/>
</dbReference>
<dbReference type="NCBIfam" id="TIGR02175">
    <property type="entry name" value="PorC_KorC"/>
    <property type="match status" value="1"/>
</dbReference>
<dbReference type="PROSITE" id="PS51379">
    <property type="entry name" value="4FE4S_FER_2"/>
    <property type="match status" value="2"/>
</dbReference>
<evidence type="ECO:0000313" key="6">
    <source>
        <dbReference type="EMBL" id="MBC5667223.1"/>
    </source>
</evidence>
<name>A0ABR7F0W9_9FIRM</name>
<evidence type="ECO:0000256" key="1">
    <source>
        <dbReference type="ARBA" id="ARBA00022723"/>
    </source>
</evidence>
<proteinExistence type="predicted"/>
<keyword evidence="1" id="KW-0479">Metal-binding</keyword>
<dbReference type="SUPFAM" id="SSF54862">
    <property type="entry name" value="4Fe-4S ferredoxins"/>
    <property type="match status" value="1"/>
</dbReference>
<dbReference type="SUPFAM" id="SSF53323">
    <property type="entry name" value="Pyruvate-ferredoxin oxidoreductase, PFOR, domain III"/>
    <property type="match status" value="1"/>
</dbReference>
<dbReference type="Pfam" id="PF13237">
    <property type="entry name" value="Fer4_10"/>
    <property type="match status" value="1"/>
</dbReference>
<dbReference type="InterPro" id="IPR051626">
    <property type="entry name" value="Oxidoreductase_gamma_subunit"/>
</dbReference>
<feature type="domain" description="4Fe-4S ferredoxin-type" evidence="5">
    <location>
        <begin position="289"/>
        <end position="318"/>
    </location>
</feature>
<dbReference type="EMBL" id="JACOOZ010000002">
    <property type="protein sequence ID" value="MBC5667223.1"/>
    <property type="molecule type" value="Genomic_DNA"/>
</dbReference>
<evidence type="ECO:0000256" key="3">
    <source>
        <dbReference type="ARBA" id="ARBA00023004"/>
    </source>
</evidence>
<dbReference type="InterPro" id="IPR011894">
    <property type="entry name" value="PorC_KorC"/>
</dbReference>
<dbReference type="PROSITE" id="PS00198">
    <property type="entry name" value="4FE4S_FER_1"/>
    <property type="match status" value="1"/>
</dbReference>
<keyword evidence="7" id="KW-1185">Reference proteome</keyword>
<evidence type="ECO:0000259" key="5">
    <source>
        <dbReference type="PROSITE" id="PS51379"/>
    </source>
</evidence>
<dbReference type="InterPro" id="IPR017900">
    <property type="entry name" value="4Fe4S_Fe_S_CS"/>
</dbReference>
<dbReference type="Gene3D" id="3.40.920.10">
    <property type="entry name" value="Pyruvate-ferredoxin oxidoreductase, PFOR, domain III"/>
    <property type="match status" value="1"/>
</dbReference>
<evidence type="ECO:0000256" key="4">
    <source>
        <dbReference type="ARBA" id="ARBA00023014"/>
    </source>
</evidence>
<dbReference type="Proteomes" id="UP000597877">
    <property type="component" value="Unassembled WGS sequence"/>
</dbReference>